<dbReference type="AlphaFoldDB" id="A0A8H6IP11"/>
<dbReference type="GO" id="GO:0005737">
    <property type="term" value="C:cytoplasm"/>
    <property type="evidence" value="ECO:0007669"/>
    <property type="project" value="TreeGrafter"/>
</dbReference>
<keyword evidence="1" id="KW-0547">Nucleotide-binding</keyword>
<dbReference type="PANTHER" id="PTHR24346">
    <property type="entry name" value="MAP/MICROTUBULE AFFINITY-REGULATING KINASE"/>
    <property type="match status" value="1"/>
</dbReference>
<keyword evidence="2" id="KW-0067">ATP-binding</keyword>
<feature type="region of interest" description="Disordered" evidence="3">
    <location>
        <begin position="1"/>
        <end position="43"/>
    </location>
</feature>
<sequence length="610" mass="66238">MSLPSDASTQPFSDTPGLQRRLERAAAAADADADTDILHTDDAGIPRPVISGFVPRSTDRTTPPASVAELSGALRKASLASPPDARLILAHYHQLQPTDRDPAAISLPHTIVGRRDLVGVVQRTQDVCFTFSIPFHDHPNQLPPLTCHIYYDPASDDCVIVNKSKAGVFLTGICPNHNRTPLPVNQALVVQPGTWRISVAHGGDPAEQALVDFLILRRQFTFTIREALAPLASSRKRSAADDQNVQLKKRRRDGDLTEVLLAAPGSTRLDDAAGADAEADVGPITRTSDRHIVRTEGTPLLDLVDGEVAVVRGRREGHADGDTDLSAAMLVDAPAACGTSATYELHRLKKIAETPSASLFTGQHSRLAGDVVAKVIRYTAKSAVDLVKCAMVWQQEKRMLEKLHHENIISLKAFDGRLFAMYVEPLPASLSRGDESPFAPKDARTILGDVASALAYLDSCGIVHNDIKPANIAYSPERGAVLLDFGLATTSDAPPTLGGTPWYIPPDLFTRESRGSPADVWAMGVTMLYVCGKLRKPEKIMRGWLIRDVMIESSDARQKMMQWLDVVNQAKESLTSLDVIEGLVRKMLHPEAKSRIDAVRIVATLGDARH</sequence>
<evidence type="ECO:0000259" key="4">
    <source>
        <dbReference type="PROSITE" id="PS50011"/>
    </source>
</evidence>
<keyword evidence="6" id="KW-1185">Reference proteome</keyword>
<dbReference type="PANTHER" id="PTHR24346:SF30">
    <property type="entry name" value="MATERNAL EMBRYONIC LEUCINE ZIPPER KINASE"/>
    <property type="match status" value="1"/>
</dbReference>
<gene>
    <name evidence="5" type="ORF">CSOJ01_14815</name>
</gene>
<reference evidence="5 6" key="1">
    <citation type="journal article" date="2020" name="Phytopathology">
        <title>Genome Sequence Resources of Colletotrichum truncatum, C. plurivorum, C. musicola, and C. sojae: Four Species Pathogenic to Soybean (Glycine max).</title>
        <authorList>
            <person name="Rogerio F."/>
            <person name="Boufleur T.R."/>
            <person name="Ciampi-Guillardi M."/>
            <person name="Sukno S.A."/>
            <person name="Thon M.R."/>
            <person name="Massola Junior N.S."/>
            <person name="Baroncelli R."/>
        </authorList>
    </citation>
    <scope>NUCLEOTIDE SEQUENCE [LARGE SCALE GENOMIC DNA]</scope>
    <source>
        <strain evidence="5 6">LFN0009</strain>
    </source>
</reference>
<dbReference type="SUPFAM" id="SSF56112">
    <property type="entry name" value="Protein kinase-like (PK-like)"/>
    <property type="match status" value="1"/>
</dbReference>
<feature type="domain" description="Protein kinase" evidence="4">
    <location>
        <begin position="345"/>
        <end position="610"/>
    </location>
</feature>
<evidence type="ECO:0000313" key="6">
    <source>
        <dbReference type="Proteomes" id="UP000652219"/>
    </source>
</evidence>
<evidence type="ECO:0000256" key="3">
    <source>
        <dbReference type="SAM" id="MobiDB-lite"/>
    </source>
</evidence>
<comment type="caution">
    <text evidence="5">The sequence shown here is derived from an EMBL/GenBank/DDBJ whole genome shotgun (WGS) entry which is preliminary data.</text>
</comment>
<keyword evidence="5" id="KW-0418">Kinase</keyword>
<dbReference type="GO" id="GO:0004674">
    <property type="term" value="F:protein serine/threonine kinase activity"/>
    <property type="evidence" value="ECO:0007669"/>
    <property type="project" value="UniProtKB-KW"/>
</dbReference>
<keyword evidence="5" id="KW-0723">Serine/threonine-protein kinase</keyword>
<evidence type="ECO:0000256" key="2">
    <source>
        <dbReference type="ARBA" id="ARBA00022840"/>
    </source>
</evidence>
<dbReference type="SMART" id="SM00220">
    <property type="entry name" value="S_TKc"/>
    <property type="match status" value="1"/>
</dbReference>
<accession>A0A8H6IP11</accession>
<dbReference type="Pfam" id="PF00069">
    <property type="entry name" value="Pkinase"/>
    <property type="match status" value="1"/>
</dbReference>
<dbReference type="EMBL" id="WIGN01000535">
    <property type="protein sequence ID" value="KAF6789349.1"/>
    <property type="molecule type" value="Genomic_DNA"/>
</dbReference>
<name>A0A8H6IP11_9PEZI</name>
<dbReference type="GO" id="GO:0035556">
    <property type="term" value="P:intracellular signal transduction"/>
    <property type="evidence" value="ECO:0007669"/>
    <property type="project" value="TreeGrafter"/>
</dbReference>
<keyword evidence="5" id="KW-0808">Transferase</keyword>
<evidence type="ECO:0000256" key="1">
    <source>
        <dbReference type="ARBA" id="ARBA00022741"/>
    </source>
</evidence>
<dbReference type="InterPro" id="IPR000719">
    <property type="entry name" value="Prot_kinase_dom"/>
</dbReference>
<dbReference type="GO" id="GO:0005524">
    <property type="term" value="F:ATP binding"/>
    <property type="evidence" value="ECO:0007669"/>
    <property type="project" value="UniProtKB-KW"/>
</dbReference>
<protein>
    <submittedName>
        <fullName evidence="5">Serine/threonine protein kinase</fullName>
    </submittedName>
</protein>
<feature type="compositionally biased region" description="Polar residues" evidence="3">
    <location>
        <begin position="1"/>
        <end position="13"/>
    </location>
</feature>
<evidence type="ECO:0000313" key="5">
    <source>
        <dbReference type="EMBL" id="KAF6789349.1"/>
    </source>
</evidence>
<dbReference type="InterPro" id="IPR011009">
    <property type="entry name" value="Kinase-like_dom_sf"/>
</dbReference>
<proteinExistence type="predicted"/>
<dbReference type="Gene3D" id="1.10.510.10">
    <property type="entry name" value="Transferase(Phosphotransferase) domain 1"/>
    <property type="match status" value="1"/>
</dbReference>
<dbReference type="PROSITE" id="PS50011">
    <property type="entry name" value="PROTEIN_KINASE_DOM"/>
    <property type="match status" value="1"/>
</dbReference>
<organism evidence="5 6">
    <name type="scientific">Colletotrichum sojae</name>
    <dbReference type="NCBI Taxonomy" id="2175907"/>
    <lineage>
        <taxon>Eukaryota</taxon>
        <taxon>Fungi</taxon>
        <taxon>Dikarya</taxon>
        <taxon>Ascomycota</taxon>
        <taxon>Pezizomycotina</taxon>
        <taxon>Sordariomycetes</taxon>
        <taxon>Hypocreomycetidae</taxon>
        <taxon>Glomerellales</taxon>
        <taxon>Glomerellaceae</taxon>
        <taxon>Colletotrichum</taxon>
        <taxon>Colletotrichum orchidearum species complex</taxon>
    </lineage>
</organism>
<dbReference type="Proteomes" id="UP000652219">
    <property type="component" value="Unassembled WGS sequence"/>
</dbReference>